<feature type="region of interest" description="Disordered" evidence="6">
    <location>
        <begin position="350"/>
        <end position="375"/>
    </location>
</feature>
<dbReference type="InterPro" id="IPR000326">
    <property type="entry name" value="PAP2/HPO"/>
</dbReference>
<organism evidence="9 10">
    <name type="scientific">Petrolisthes manimaculis</name>
    <dbReference type="NCBI Taxonomy" id="1843537"/>
    <lineage>
        <taxon>Eukaryota</taxon>
        <taxon>Metazoa</taxon>
        <taxon>Ecdysozoa</taxon>
        <taxon>Arthropoda</taxon>
        <taxon>Crustacea</taxon>
        <taxon>Multicrustacea</taxon>
        <taxon>Malacostraca</taxon>
        <taxon>Eumalacostraca</taxon>
        <taxon>Eucarida</taxon>
        <taxon>Decapoda</taxon>
        <taxon>Pleocyemata</taxon>
        <taxon>Anomura</taxon>
        <taxon>Galatheoidea</taxon>
        <taxon>Porcellanidae</taxon>
        <taxon>Petrolisthes</taxon>
    </lineage>
</organism>
<dbReference type="AlphaFoldDB" id="A0AAE1NWW1"/>
<evidence type="ECO:0000256" key="7">
    <source>
        <dbReference type="SAM" id="Phobius"/>
    </source>
</evidence>
<dbReference type="InterPro" id="IPR043216">
    <property type="entry name" value="PAP-like"/>
</dbReference>
<dbReference type="Pfam" id="PF01569">
    <property type="entry name" value="PAP2"/>
    <property type="match status" value="1"/>
</dbReference>
<feature type="transmembrane region" description="Helical" evidence="7">
    <location>
        <begin position="140"/>
        <end position="164"/>
    </location>
</feature>
<keyword evidence="5 7" id="KW-0472">Membrane</keyword>
<evidence type="ECO:0000256" key="5">
    <source>
        <dbReference type="ARBA" id="ARBA00023136"/>
    </source>
</evidence>
<dbReference type="GO" id="GO:0008195">
    <property type="term" value="F:phosphatidate phosphatase activity"/>
    <property type="evidence" value="ECO:0007669"/>
    <property type="project" value="TreeGrafter"/>
</dbReference>
<gene>
    <name evidence="9" type="ORF">Pmani_029812</name>
</gene>
<evidence type="ECO:0000256" key="4">
    <source>
        <dbReference type="ARBA" id="ARBA00022989"/>
    </source>
</evidence>
<proteinExistence type="inferred from homology"/>
<evidence type="ECO:0000256" key="1">
    <source>
        <dbReference type="ARBA" id="ARBA00004141"/>
    </source>
</evidence>
<evidence type="ECO:0000256" key="3">
    <source>
        <dbReference type="ARBA" id="ARBA00022692"/>
    </source>
</evidence>
<comment type="similarity">
    <text evidence="2">Belongs to the PA-phosphatase related phosphoesterase family.</text>
</comment>
<feature type="transmembrane region" description="Helical" evidence="7">
    <location>
        <begin position="224"/>
        <end position="242"/>
    </location>
</feature>
<keyword evidence="10" id="KW-1185">Reference proteome</keyword>
<dbReference type="SUPFAM" id="SSF48317">
    <property type="entry name" value="Acid phosphatase/Vanadium-dependent haloperoxidase"/>
    <property type="match status" value="1"/>
</dbReference>
<feature type="transmembrane region" description="Helical" evidence="7">
    <location>
        <begin position="279"/>
        <end position="301"/>
    </location>
</feature>
<keyword evidence="4 7" id="KW-1133">Transmembrane helix</keyword>
<accession>A0AAE1NWW1</accession>
<evidence type="ECO:0000256" key="2">
    <source>
        <dbReference type="ARBA" id="ARBA00008816"/>
    </source>
</evidence>
<sequence length="375" mass="43174">MKTDTTKKRREEPRECGRGEQRAAEEGKAEQELQQKKKKTPHQLNTIKMRVCSRRALRTSFDLFLYATVAGCLIVTALGILTPPYTVVSCDDPTIRRSYERDTISVVVLLSIGLFLPFFVMTIIEWALPPSDLENNKSPLRLAVSQGWSYTSDLFVGGLFMYFLTDATKVAVGEPRPNFWETCRPNITLEQCHEKYIRVSWRDCSNPHQLSHSNLVDTMKSFPSGHAAVSVFSSIFMIVYIHQRLWRRWSLLAGPWLQLVWAVWTLICCQSRVWDNKHHWWDVLGGAFFGAFGAIVTLHYLSNWFDRSKNEDLSGRCGESSLERFTRQDDHLTSRSFARNSIKRLISNTSDTDSTMDQRSVPDTRELRDIHNAMP</sequence>
<dbReference type="Gene3D" id="1.20.144.10">
    <property type="entry name" value="Phosphatidic acid phosphatase type 2/haloperoxidase"/>
    <property type="match status" value="1"/>
</dbReference>
<evidence type="ECO:0000313" key="9">
    <source>
        <dbReference type="EMBL" id="KAK4297795.1"/>
    </source>
</evidence>
<name>A0AAE1NWW1_9EUCA</name>
<protein>
    <recommendedName>
        <fullName evidence="8">Phosphatidic acid phosphatase type 2/haloperoxidase domain-containing protein</fullName>
    </recommendedName>
</protein>
<feature type="compositionally biased region" description="Basic and acidic residues" evidence="6">
    <location>
        <begin position="1"/>
        <end position="35"/>
    </location>
</feature>
<feature type="domain" description="Phosphatidic acid phosphatase type 2/haloperoxidase" evidence="8">
    <location>
        <begin position="151"/>
        <end position="298"/>
    </location>
</feature>
<comment type="subcellular location">
    <subcellularLocation>
        <location evidence="1">Membrane</location>
        <topology evidence="1">Multi-pass membrane protein</topology>
    </subcellularLocation>
</comment>
<dbReference type="InterPro" id="IPR036938">
    <property type="entry name" value="PAP2/HPO_sf"/>
</dbReference>
<reference evidence="9" key="1">
    <citation type="submission" date="2023-11" db="EMBL/GenBank/DDBJ databases">
        <title>Genome assemblies of two species of porcelain crab, Petrolisthes cinctipes and Petrolisthes manimaculis (Anomura: Porcellanidae).</title>
        <authorList>
            <person name="Angst P."/>
        </authorList>
    </citation>
    <scope>NUCLEOTIDE SEQUENCE</scope>
    <source>
        <strain evidence="9">PB745_02</strain>
        <tissue evidence="9">Gill</tissue>
    </source>
</reference>
<feature type="transmembrane region" description="Helical" evidence="7">
    <location>
        <begin position="103"/>
        <end position="128"/>
    </location>
</feature>
<feature type="transmembrane region" description="Helical" evidence="7">
    <location>
        <begin position="249"/>
        <end position="267"/>
    </location>
</feature>
<dbReference type="GO" id="GO:0007165">
    <property type="term" value="P:signal transduction"/>
    <property type="evidence" value="ECO:0007669"/>
    <property type="project" value="TreeGrafter"/>
</dbReference>
<feature type="compositionally biased region" description="Basic and acidic residues" evidence="6">
    <location>
        <begin position="360"/>
        <end position="375"/>
    </location>
</feature>
<dbReference type="GO" id="GO:0005886">
    <property type="term" value="C:plasma membrane"/>
    <property type="evidence" value="ECO:0007669"/>
    <property type="project" value="TreeGrafter"/>
</dbReference>
<evidence type="ECO:0000256" key="6">
    <source>
        <dbReference type="SAM" id="MobiDB-lite"/>
    </source>
</evidence>
<dbReference type="SMART" id="SM00014">
    <property type="entry name" value="acidPPc"/>
    <property type="match status" value="1"/>
</dbReference>
<keyword evidence="3 7" id="KW-0812">Transmembrane</keyword>
<evidence type="ECO:0000259" key="8">
    <source>
        <dbReference type="SMART" id="SM00014"/>
    </source>
</evidence>
<comment type="caution">
    <text evidence="9">The sequence shown here is derived from an EMBL/GenBank/DDBJ whole genome shotgun (WGS) entry which is preliminary data.</text>
</comment>
<dbReference type="PANTHER" id="PTHR10165:SF103">
    <property type="entry name" value="PHOSPHOLIPID PHOSPHATASE HOMOLOG 1.2 HOMOLOG"/>
    <property type="match status" value="1"/>
</dbReference>
<evidence type="ECO:0000313" key="10">
    <source>
        <dbReference type="Proteomes" id="UP001292094"/>
    </source>
</evidence>
<dbReference type="GO" id="GO:0046839">
    <property type="term" value="P:phospholipid dephosphorylation"/>
    <property type="evidence" value="ECO:0007669"/>
    <property type="project" value="TreeGrafter"/>
</dbReference>
<feature type="region of interest" description="Disordered" evidence="6">
    <location>
        <begin position="1"/>
        <end position="42"/>
    </location>
</feature>
<dbReference type="GO" id="GO:0006644">
    <property type="term" value="P:phospholipid metabolic process"/>
    <property type="evidence" value="ECO:0007669"/>
    <property type="project" value="InterPro"/>
</dbReference>
<dbReference type="EMBL" id="JAWZYT010003569">
    <property type="protein sequence ID" value="KAK4297795.1"/>
    <property type="molecule type" value="Genomic_DNA"/>
</dbReference>
<dbReference type="Proteomes" id="UP001292094">
    <property type="component" value="Unassembled WGS sequence"/>
</dbReference>
<dbReference type="PANTHER" id="PTHR10165">
    <property type="entry name" value="LIPID PHOSPHATE PHOSPHATASE"/>
    <property type="match status" value="1"/>
</dbReference>
<feature type="transmembrane region" description="Helical" evidence="7">
    <location>
        <begin position="63"/>
        <end position="83"/>
    </location>
</feature>